<reference evidence="2 3" key="1">
    <citation type="submission" date="2022-10" db="EMBL/GenBank/DDBJ databases">
        <title>Comparative genomic analysis of Cohnella hashimotonis sp. nov., isolated from the International Space Station.</title>
        <authorList>
            <person name="Simpson A."/>
            <person name="Venkateswaran K."/>
        </authorList>
    </citation>
    <scope>NUCLEOTIDE SEQUENCE [LARGE SCALE GENOMIC DNA]</scope>
    <source>
        <strain evidence="2 3">DSM 18997</strain>
    </source>
</reference>
<sequence>MPIIKLLVVVAVLAMAQRMLFGWSGLRKIRYERRFSVPRAFAGDKIWLEERLVNAKWLPIPWLRAETQMPAALRFGKETSDLAVSVGQTLQNHASLFTLGPYTKLVRRHEVTCLQRGRYRIQTLTITHGDLLGMTSGALQVESDCAVTVYPKLLGARELPRTAREWMHSALSSPDAFREDHYHTAGVRAYRGGDAMKQVNWNATAKTGELLVNRRETMVGGDVTVLLNAELADASTNRRLPHEQFEEAVSIAASVAKQALDSGGRAGVIFNGRVQGDESVPLRIEPARGRRQLHALLEAMTGFEPVVRLELGYLLGDLIQGRMRGANLLLITAFLTPKQELAVRQLRQAGNRVEVMLLYKDRQSSRQAAGGAS</sequence>
<dbReference type="EMBL" id="JAPDHZ010000008">
    <property type="protein sequence ID" value="MDG0794754.1"/>
    <property type="molecule type" value="Genomic_DNA"/>
</dbReference>
<accession>A0A9X4KNM5</accession>
<dbReference type="Pfam" id="PF01882">
    <property type="entry name" value="DUF58"/>
    <property type="match status" value="1"/>
</dbReference>
<dbReference type="InterPro" id="IPR002881">
    <property type="entry name" value="DUF58"/>
</dbReference>
<comment type="caution">
    <text evidence="2">The sequence shown here is derived from an EMBL/GenBank/DDBJ whole genome shotgun (WGS) entry which is preliminary data.</text>
</comment>
<proteinExistence type="predicted"/>
<protein>
    <submittedName>
        <fullName evidence="2">DUF58 domain-containing protein</fullName>
    </submittedName>
</protein>
<keyword evidence="3" id="KW-1185">Reference proteome</keyword>
<feature type="domain" description="DUF58" evidence="1">
    <location>
        <begin position="187"/>
        <end position="356"/>
    </location>
</feature>
<dbReference type="PANTHER" id="PTHR34351">
    <property type="entry name" value="SLR1927 PROTEIN-RELATED"/>
    <property type="match status" value="1"/>
</dbReference>
<evidence type="ECO:0000313" key="3">
    <source>
        <dbReference type="Proteomes" id="UP001153387"/>
    </source>
</evidence>
<gene>
    <name evidence="2" type="ORF">OMP38_30955</name>
</gene>
<dbReference type="Proteomes" id="UP001153387">
    <property type="component" value="Unassembled WGS sequence"/>
</dbReference>
<name>A0A9X4KNM5_9BACL</name>
<dbReference type="PANTHER" id="PTHR34351:SF2">
    <property type="entry name" value="DUF58 DOMAIN-CONTAINING PROTEIN"/>
    <property type="match status" value="1"/>
</dbReference>
<organism evidence="2 3">
    <name type="scientific">Cohnella ginsengisoli</name>
    <dbReference type="NCBI Taxonomy" id="425004"/>
    <lineage>
        <taxon>Bacteria</taxon>
        <taxon>Bacillati</taxon>
        <taxon>Bacillota</taxon>
        <taxon>Bacilli</taxon>
        <taxon>Bacillales</taxon>
        <taxon>Paenibacillaceae</taxon>
        <taxon>Cohnella</taxon>
    </lineage>
</organism>
<evidence type="ECO:0000259" key="1">
    <source>
        <dbReference type="Pfam" id="PF01882"/>
    </source>
</evidence>
<evidence type="ECO:0000313" key="2">
    <source>
        <dbReference type="EMBL" id="MDG0794754.1"/>
    </source>
</evidence>
<dbReference type="RefSeq" id="WP_277568483.1">
    <property type="nucleotide sequence ID" value="NZ_JAPDHZ010000008.1"/>
</dbReference>
<dbReference type="AlphaFoldDB" id="A0A9X4KNM5"/>